<evidence type="ECO:0000256" key="3">
    <source>
        <dbReference type="ARBA" id="ARBA00022670"/>
    </source>
</evidence>
<keyword evidence="5" id="KW-0862">Zinc</keyword>
<sequence length="297" mass="31469">MSGNYATPPPQSATQETTLGQSNGFVDGSYPCGSLFGIPLRVHKLFVAYIVIVSVLGFIQGGLEGDSEYGFMLFLVNGPILFGTVLIHELGHCWATYRVGGTVEGILLWPLGGLAFIGHSGEAKEDLFVSVAGPLTHIPQMIVWVILLAASADGDATLTFSGAFFADLCRHAIVINLSLFLFNLFCPAYPLDGGRILVSCMLLCGVPVGTTANITVAVSAVFGLLIVCLGAVYLNFLTIFVGGWVCNQAWELYQIVRQGRLDLHPIFHKYANDARYSGSAGSAGNNGSISSALGGRV</sequence>
<keyword evidence="3" id="KW-0645">Protease</keyword>
<feature type="transmembrane region" description="Helical" evidence="7">
    <location>
        <begin position="99"/>
        <end position="121"/>
    </location>
</feature>
<reference evidence="8 9" key="1">
    <citation type="journal article" date="2009" name="Science">
        <title>Green evolution and dynamic adaptations revealed by genomes of the marine picoeukaryotes Micromonas.</title>
        <authorList>
            <person name="Worden A.Z."/>
            <person name="Lee J.H."/>
            <person name="Mock T."/>
            <person name="Rouze P."/>
            <person name="Simmons M.P."/>
            <person name="Aerts A.L."/>
            <person name="Allen A.E."/>
            <person name="Cuvelier M.L."/>
            <person name="Derelle E."/>
            <person name="Everett M.V."/>
            <person name="Foulon E."/>
            <person name="Grimwood J."/>
            <person name="Gundlach H."/>
            <person name="Henrissat B."/>
            <person name="Napoli C."/>
            <person name="McDonald S.M."/>
            <person name="Parker M.S."/>
            <person name="Rombauts S."/>
            <person name="Salamov A."/>
            <person name="Von Dassow P."/>
            <person name="Badger J.H."/>
            <person name="Coutinho P.M."/>
            <person name="Demir E."/>
            <person name="Dubchak I."/>
            <person name="Gentemann C."/>
            <person name="Eikrem W."/>
            <person name="Gready J.E."/>
            <person name="John U."/>
            <person name="Lanier W."/>
            <person name="Lindquist E.A."/>
            <person name="Lucas S."/>
            <person name="Mayer K.F."/>
            <person name="Moreau H."/>
            <person name="Not F."/>
            <person name="Otillar R."/>
            <person name="Panaud O."/>
            <person name="Pangilinan J."/>
            <person name="Paulsen I."/>
            <person name="Piegu B."/>
            <person name="Poliakov A."/>
            <person name="Robbens S."/>
            <person name="Schmutz J."/>
            <person name="Toulza E."/>
            <person name="Wyss T."/>
            <person name="Zelensky A."/>
            <person name="Zhou K."/>
            <person name="Armbrust E.V."/>
            <person name="Bhattacharya D."/>
            <person name="Goodenough U.W."/>
            <person name="Van de Peer Y."/>
            <person name="Grigoriev I.V."/>
        </authorList>
    </citation>
    <scope>NUCLEOTIDE SEQUENCE [LARGE SCALE GENOMIC DNA]</scope>
    <source>
        <strain evidence="9">RCC299 / NOUM17</strain>
    </source>
</reference>
<evidence type="ECO:0000256" key="2">
    <source>
        <dbReference type="ARBA" id="ARBA00007931"/>
    </source>
</evidence>
<keyword evidence="7" id="KW-1133">Transmembrane helix</keyword>
<evidence type="ECO:0000256" key="1">
    <source>
        <dbReference type="ARBA" id="ARBA00001947"/>
    </source>
</evidence>
<organism evidence="8 9">
    <name type="scientific">Micromonas commoda (strain RCC299 / NOUM17 / CCMP2709)</name>
    <name type="common">Picoplanktonic green alga</name>
    <dbReference type="NCBI Taxonomy" id="296587"/>
    <lineage>
        <taxon>Eukaryota</taxon>
        <taxon>Viridiplantae</taxon>
        <taxon>Chlorophyta</taxon>
        <taxon>Mamiellophyceae</taxon>
        <taxon>Mamiellales</taxon>
        <taxon>Mamiellaceae</taxon>
        <taxon>Micromonas</taxon>
    </lineage>
</organism>
<feature type="transmembrane region" description="Helical" evidence="7">
    <location>
        <begin position="196"/>
        <end position="214"/>
    </location>
</feature>
<keyword evidence="7" id="KW-0812">Transmembrane</keyword>
<evidence type="ECO:0008006" key="10">
    <source>
        <dbReference type="Google" id="ProtNLM"/>
    </source>
</evidence>
<name>C1FG56_MICCC</name>
<comment type="similarity">
    <text evidence="2">Belongs to the peptidase M50B family.</text>
</comment>
<feature type="transmembrane region" description="Helical" evidence="7">
    <location>
        <begin position="173"/>
        <end position="190"/>
    </location>
</feature>
<dbReference type="RefSeq" id="XP_002508232.1">
    <property type="nucleotide sequence ID" value="XM_002508186.1"/>
</dbReference>
<feature type="transmembrane region" description="Helical" evidence="7">
    <location>
        <begin position="45"/>
        <end position="63"/>
    </location>
</feature>
<keyword evidence="4" id="KW-0378">Hydrolase</keyword>
<dbReference type="GO" id="GO:0006508">
    <property type="term" value="P:proteolysis"/>
    <property type="evidence" value="ECO:0007669"/>
    <property type="project" value="UniProtKB-KW"/>
</dbReference>
<evidence type="ECO:0000256" key="7">
    <source>
        <dbReference type="SAM" id="Phobius"/>
    </source>
</evidence>
<dbReference type="Proteomes" id="UP000002009">
    <property type="component" value="Chromosome 8"/>
</dbReference>
<dbReference type="KEGG" id="mis:MICPUN_108787"/>
<feature type="transmembrane region" description="Helical" evidence="7">
    <location>
        <begin position="221"/>
        <end position="245"/>
    </location>
</feature>
<dbReference type="OrthoDB" id="497749at2759"/>
<feature type="transmembrane region" description="Helical" evidence="7">
    <location>
        <begin position="69"/>
        <end position="87"/>
    </location>
</feature>
<evidence type="ECO:0000256" key="4">
    <source>
        <dbReference type="ARBA" id="ARBA00022801"/>
    </source>
</evidence>
<accession>C1FG56</accession>
<dbReference type="OMA" id="TIFVGGW"/>
<evidence type="ECO:0000256" key="5">
    <source>
        <dbReference type="ARBA" id="ARBA00022833"/>
    </source>
</evidence>
<gene>
    <name evidence="8" type="ORF">MICPUN_108787</name>
</gene>
<dbReference type="eggNOG" id="ENOG502SB6S">
    <property type="taxonomic scope" value="Eukaryota"/>
</dbReference>
<dbReference type="EMBL" id="CP001575">
    <property type="protein sequence ID" value="ACO69490.1"/>
    <property type="molecule type" value="Genomic_DNA"/>
</dbReference>
<evidence type="ECO:0000313" key="9">
    <source>
        <dbReference type="Proteomes" id="UP000002009"/>
    </source>
</evidence>
<keyword evidence="9" id="KW-1185">Reference proteome</keyword>
<evidence type="ECO:0000256" key="6">
    <source>
        <dbReference type="ARBA" id="ARBA00023049"/>
    </source>
</evidence>
<dbReference type="PANTHER" id="PTHR39188">
    <property type="entry name" value="MEMBRANE-ASSOCIATED ZINC METALLOPROTEASE M50B"/>
    <property type="match status" value="1"/>
</dbReference>
<dbReference type="PANTHER" id="PTHR39188:SF3">
    <property type="entry name" value="STAGE IV SPORULATION PROTEIN FB"/>
    <property type="match status" value="1"/>
</dbReference>
<dbReference type="AlphaFoldDB" id="C1FG56"/>
<keyword evidence="7" id="KW-0472">Membrane</keyword>
<comment type="cofactor">
    <cofactor evidence="1">
        <name>Zn(2+)</name>
        <dbReference type="ChEBI" id="CHEBI:29105"/>
    </cofactor>
</comment>
<keyword evidence="6" id="KW-0482">Metalloprotease</keyword>
<dbReference type="GO" id="GO:0008237">
    <property type="term" value="F:metallopeptidase activity"/>
    <property type="evidence" value="ECO:0007669"/>
    <property type="project" value="UniProtKB-KW"/>
</dbReference>
<proteinExistence type="inferred from homology"/>
<dbReference type="GeneID" id="8245574"/>
<evidence type="ECO:0000313" key="8">
    <source>
        <dbReference type="EMBL" id="ACO69490.1"/>
    </source>
</evidence>
<protein>
    <recommendedName>
        <fullName evidence="10">Peptidase M50 domain-containing protein</fullName>
    </recommendedName>
</protein>
<dbReference type="InParanoid" id="C1FG56"/>